<evidence type="ECO:0000256" key="3">
    <source>
        <dbReference type="ARBA" id="ARBA00022692"/>
    </source>
</evidence>
<dbReference type="OrthoDB" id="9812899at2"/>
<feature type="transmembrane region" description="Helical" evidence="6">
    <location>
        <begin position="220"/>
        <end position="239"/>
    </location>
</feature>
<feature type="transmembrane region" description="Helical" evidence="6">
    <location>
        <begin position="22"/>
        <end position="39"/>
    </location>
</feature>
<evidence type="ECO:0000256" key="6">
    <source>
        <dbReference type="SAM" id="Phobius"/>
    </source>
</evidence>
<evidence type="ECO:0000256" key="1">
    <source>
        <dbReference type="ARBA" id="ARBA00004141"/>
    </source>
</evidence>
<dbReference type="InParanoid" id="A0A3M0C7H3"/>
<keyword evidence="3 6" id="KW-0812">Transmembrane</keyword>
<feature type="transmembrane region" description="Helical" evidence="6">
    <location>
        <begin position="106"/>
        <end position="122"/>
    </location>
</feature>
<dbReference type="EMBL" id="REFR01000012">
    <property type="protein sequence ID" value="RMB04825.1"/>
    <property type="molecule type" value="Genomic_DNA"/>
</dbReference>
<evidence type="ECO:0000313" key="9">
    <source>
        <dbReference type="Proteomes" id="UP000271227"/>
    </source>
</evidence>
<gene>
    <name evidence="8" type="ORF">BXY39_2392</name>
</gene>
<dbReference type="Pfam" id="PF00892">
    <property type="entry name" value="EamA"/>
    <property type="match status" value="2"/>
</dbReference>
<dbReference type="GO" id="GO:0016020">
    <property type="term" value="C:membrane"/>
    <property type="evidence" value="ECO:0007669"/>
    <property type="project" value="UniProtKB-SubCell"/>
</dbReference>
<feature type="transmembrane region" description="Helical" evidence="6">
    <location>
        <begin position="245"/>
        <end position="263"/>
    </location>
</feature>
<reference evidence="8 9" key="1">
    <citation type="submission" date="2018-10" db="EMBL/GenBank/DDBJ databases">
        <title>Genomic Encyclopedia of Archaeal and Bacterial Type Strains, Phase II (KMG-II): from individual species to whole genera.</title>
        <authorList>
            <person name="Goeker M."/>
        </authorList>
    </citation>
    <scope>NUCLEOTIDE SEQUENCE [LARGE SCALE GENOMIC DNA]</scope>
    <source>
        <strain evidence="8 9">DSM 25217</strain>
    </source>
</reference>
<evidence type="ECO:0000256" key="2">
    <source>
        <dbReference type="ARBA" id="ARBA00009853"/>
    </source>
</evidence>
<dbReference type="PANTHER" id="PTHR22911:SF6">
    <property type="entry name" value="SOLUTE CARRIER FAMILY 35 MEMBER G1"/>
    <property type="match status" value="1"/>
</dbReference>
<evidence type="ECO:0000313" key="8">
    <source>
        <dbReference type="EMBL" id="RMB04825.1"/>
    </source>
</evidence>
<dbReference type="PANTHER" id="PTHR22911">
    <property type="entry name" value="ACYL-MALONYL CONDENSING ENZYME-RELATED"/>
    <property type="match status" value="1"/>
</dbReference>
<evidence type="ECO:0000259" key="7">
    <source>
        <dbReference type="Pfam" id="PF00892"/>
    </source>
</evidence>
<comment type="caution">
    <text evidence="8">The sequence shown here is derived from an EMBL/GenBank/DDBJ whole genome shotgun (WGS) entry which is preliminary data.</text>
</comment>
<feature type="transmembrane region" description="Helical" evidence="6">
    <location>
        <begin position="188"/>
        <end position="208"/>
    </location>
</feature>
<dbReference type="InterPro" id="IPR000620">
    <property type="entry name" value="EamA_dom"/>
</dbReference>
<feature type="transmembrane region" description="Helical" evidence="6">
    <location>
        <begin position="128"/>
        <end position="149"/>
    </location>
</feature>
<feature type="domain" description="EamA" evidence="7">
    <location>
        <begin position="132"/>
        <end position="262"/>
    </location>
</feature>
<name>A0A3M0C7H3_9PROT</name>
<feature type="transmembrane region" description="Helical" evidence="6">
    <location>
        <begin position="161"/>
        <end position="182"/>
    </location>
</feature>
<feature type="transmembrane region" description="Helical" evidence="6">
    <location>
        <begin position="59"/>
        <end position="76"/>
    </location>
</feature>
<dbReference type="Proteomes" id="UP000271227">
    <property type="component" value="Unassembled WGS sequence"/>
</dbReference>
<feature type="transmembrane region" description="Helical" evidence="6">
    <location>
        <begin position="82"/>
        <end position="99"/>
    </location>
</feature>
<keyword evidence="5 6" id="KW-0472">Membrane</keyword>
<evidence type="ECO:0000256" key="5">
    <source>
        <dbReference type="ARBA" id="ARBA00023136"/>
    </source>
</evidence>
<evidence type="ECO:0000256" key="4">
    <source>
        <dbReference type="ARBA" id="ARBA00022989"/>
    </source>
</evidence>
<keyword evidence="9" id="KW-1185">Reference proteome</keyword>
<sequence length="271" mass="29570">MSGMYVLIKLAGEREIHIVESLFWRQLPTIPFVLIWLLLKGQWPRLRTKRLGAHARRAMYGMVGMSLNFAAVTLLPLAEATALNFTTVFWAVILSAVILKENVGYWRWGAVLIGFVGVLAIAKPGAGGISLSGASVALAGAFMIALISIQIRNLSISEEPFLIVFYFSVFTAPVFALVLPFVATPHDVGDWCILFGLALLGLFGQLVLTASLRFAPVSTVIIMDYSGLIWATLFGWIVFEQLPTPATWVGAPLIIGAALLVAWREHQKTSA</sequence>
<dbReference type="AlphaFoldDB" id="A0A3M0C7H3"/>
<dbReference type="InterPro" id="IPR037185">
    <property type="entry name" value="EmrE-like"/>
</dbReference>
<protein>
    <submittedName>
        <fullName evidence="8">EamA domain-containing membrane protein RarD</fullName>
    </submittedName>
</protein>
<comment type="subcellular location">
    <subcellularLocation>
        <location evidence="1">Membrane</location>
        <topology evidence="1">Multi-pass membrane protein</topology>
    </subcellularLocation>
</comment>
<keyword evidence="4 6" id="KW-1133">Transmembrane helix</keyword>
<organism evidence="8 9">
    <name type="scientific">Eilatimonas milleporae</name>
    <dbReference type="NCBI Taxonomy" id="911205"/>
    <lineage>
        <taxon>Bacteria</taxon>
        <taxon>Pseudomonadati</taxon>
        <taxon>Pseudomonadota</taxon>
        <taxon>Alphaproteobacteria</taxon>
        <taxon>Kordiimonadales</taxon>
        <taxon>Kordiimonadaceae</taxon>
        <taxon>Eilatimonas</taxon>
    </lineage>
</organism>
<proteinExistence type="inferred from homology"/>
<feature type="domain" description="EamA" evidence="7">
    <location>
        <begin position="3"/>
        <end position="121"/>
    </location>
</feature>
<dbReference type="SUPFAM" id="SSF103481">
    <property type="entry name" value="Multidrug resistance efflux transporter EmrE"/>
    <property type="match status" value="2"/>
</dbReference>
<comment type="similarity">
    <text evidence="2">Belongs to the drug/metabolite transporter (DMT) superfamily. 10 TMS drug/metabolite exporter (DME) (TC 2.A.7.3) family.</text>
</comment>
<accession>A0A3M0C7H3</accession>